<dbReference type="InterPro" id="IPR011049">
    <property type="entry name" value="Serralysin-like_metalloprot_C"/>
</dbReference>
<dbReference type="CDD" id="cd09821">
    <property type="entry name" value="An_peroxidase_bacterial_2"/>
    <property type="match status" value="1"/>
</dbReference>
<gene>
    <name evidence="4" type="ORF">CLV79_110130</name>
</gene>
<dbReference type="InterPro" id="IPR018511">
    <property type="entry name" value="Hemolysin-typ_Ca-bd_CS"/>
</dbReference>
<dbReference type="Pfam" id="PF00353">
    <property type="entry name" value="HemolysinCabind"/>
    <property type="match status" value="5"/>
</dbReference>
<dbReference type="PANTHER" id="PTHR11475">
    <property type="entry name" value="OXIDASE/PEROXIDASE"/>
    <property type="match status" value="1"/>
</dbReference>
<dbReference type="PROSITE" id="PS50292">
    <property type="entry name" value="PEROXIDASE_3"/>
    <property type="match status" value="1"/>
</dbReference>
<dbReference type="InterPro" id="IPR019791">
    <property type="entry name" value="Haem_peroxidase_animal"/>
</dbReference>
<keyword evidence="5" id="KW-1185">Reference proteome</keyword>
<keyword evidence="3" id="KW-0325">Glycoprotein</keyword>
<dbReference type="PRINTS" id="PR00313">
    <property type="entry name" value="CABNDNGRPT"/>
</dbReference>
<evidence type="ECO:0000313" key="5">
    <source>
        <dbReference type="Proteomes" id="UP000240624"/>
    </source>
</evidence>
<dbReference type="GO" id="GO:0005576">
    <property type="term" value="C:extracellular region"/>
    <property type="evidence" value="ECO:0007669"/>
    <property type="project" value="UniProtKB-SubCell"/>
</dbReference>
<dbReference type="GO" id="GO:0006979">
    <property type="term" value="P:response to oxidative stress"/>
    <property type="evidence" value="ECO:0007669"/>
    <property type="project" value="InterPro"/>
</dbReference>
<dbReference type="InterPro" id="IPR037120">
    <property type="entry name" value="Haem_peroxidase_sf_animal"/>
</dbReference>
<dbReference type="PANTHER" id="PTHR11475:SF4">
    <property type="entry name" value="CHORION PEROXIDASE"/>
    <property type="match status" value="1"/>
</dbReference>
<accession>A0A2P8CF09</accession>
<feature type="non-terminal residue" evidence="4">
    <location>
        <position position="2222"/>
    </location>
</feature>
<dbReference type="GO" id="GO:0005509">
    <property type="term" value="F:calcium ion binding"/>
    <property type="evidence" value="ECO:0007669"/>
    <property type="project" value="InterPro"/>
</dbReference>
<name>A0A2P8CF09_9RHOB</name>
<dbReference type="InterPro" id="IPR038081">
    <property type="entry name" value="CalX-like_sf"/>
</dbReference>
<organism evidence="4 5">
    <name type="scientific">Limimaricola soesokkakensis</name>
    <dbReference type="NCBI Taxonomy" id="1343159"/>
    <lineage>
        <taxon>Bacteria</taxon>
        <taxon>Pseudomonadati</taxon>
        <taxon>Pseudomonadota</taxon>
        <taxon>Alphaproteobacteria</taxon>
        <taxon>Rhodobacterales</taxon>
        <taxon>Paracoccaceae</taxon>
        <taxon>Limimaricola</taxon>
    </lineage>
</organism>
<evidence type="ECO:0000256" key="3">
    <source>
        <dbReference type="ARBA" id="ARBA00023180"/>
    </source>
</evidence>
<reference evidence="4 5" key="1">
    <citation type="submission" date="2018-03" db="EMBL/GenBank/DDBJ databases">
        <title>Genomic Encyclopedia of Archaeal and Bacterial Type Strains, Phase II (KMG-II): from individual species to whole genera.</title>
        <authorList>
            <person name="Goeker M."/>
        </authorList>
    </citation>
    <scope>NUCLEOTIDE SEQUENCE [LARGE SCALE GENOMIC DNA]</scope>
    <source>
        <strain evidence="4 5">DSM 29956</strain>
    </source>
</reference>
<dbReference type="Proteomes" id="UP000240624">
    <property type="component" value="Unassembled WGS sequence"/>
</dbReference>
<evidence type="ECO:0000256" key="2">
    <source>
        <dbReference type="ARBA" id="ARBA00022525"/>
    </source>
</evidence>
<proteinExistence type="predicted"/>
<dbReference type="EMBL" id="PYGB01000010">
    <property type="protein sequence ID" value="PSK83548.1"/>
    <property type="molecule type" value="Genomic_DNA"/>
</dbReference>
<evidence type="ECO:0000313" key="4">
    <source>
        <dbReference type="EMBL" id="PSK83548.1"/>
    </source>
</evidence>
<keyword evidence="2" id="KW-0964">Secreted</keyword>
<dbReference type="RefSeq" id="WP_207765625.1">
    <property type="nucleotide sequence ID" value="NZ_PYGB01000010.1"/>
</dbReference>
<dbReference type="SUPFAM" id="SSF141072">
    <property type="entry name" value="CalX-like"/>
    <property type="match status" value="1"/>
</dbReference>
<sequence>MANYIKSDLDFILAQIKIAEAHTEAMKSGADPRTSLLQLIGNAPNLSFGLRTVDGSLNNLIAGQTDFGQADQAFPRLTTPYYLDEQDGDMMSFGPGGTITNTDYGTNGNVADADPRTISNLIVTQDVSNPAAIRAALKAAGVEGTAQTAATNAISAAYKATLNANGANAEVEAATAVVSGASADASAAVAALNAATALQLSYTAGVAMASSVPAAISDVQTAAGNLITALNDIPGEPVPVPPFTLIEPVQADYVVTADFNTAHAQWVDAAPTDPEPLATDFPGVAAFETAHAQWVDAQVAHAALEPDPADFADPTAYDAALVQWAADAPTEPLATDFPDVAAFETAHAQWVVAQENYAIAEPLPTDFPDVAAFDAAHDQWATAQAAHAAAETQYQTDLVAFDNATIAATDAFDAAMAAASSAVTAAGAVVTALGDNPTDGAQTLEALANDLRTAIEGIEEGGFLPADAATITSALDAFNGAPALAQSNIGELTTLGNNAGVDRAVAQVAADEATTALDAANDDLAIAQVAANTAGTPEETAAALQGLLDDFGLQTDENGGLVIENRAPDEGLSAPFNSWMTLFGQFFDHGLDLVTKGGNGTIYMPLQPDDPLYVEGSNTNFMALTRASIDTQNQTTPHVDQNQTYSSHPSHQVFLREWVPDGSGKPVETGKLITGSNGGMATWADVKVQARDILGIELDDADVLAVPALITDLYGNAEMGPNGFPQVVMADGTIMEGNPNNPVDATFAAKTGHAFLVDIAHNAVPGTVDHDRNPATPDIEITPDNDGIPNSVLIANGFGINEQYDNELLDAHFMAGDGRVNENIGLTAVHHIFHSEHNRLVDYSINQVIMPAMVNETGTPEEAAADLAFLNEWLRVKLPEGTDPATVDFSTLQWDGARLFQLAKFGTEMQYQHLVFEDFARKMQPQIDVFLAPVGYDTTIDPSILAEFAHTVYRFGHSMLTETIDRLDPSFNAIGTDWSTQDAEQIGLIEAFLNPIEYNKGGEIHADMAAGAVVRGMTRQVGNEIDEFVTDALRSNLLGLPLDLAAINLARGRDTAIPTLNMAREQFYTMTGDTQLKPYDSWFDFTLNIKNPASVVNFIAAYGTHATLDAAQTLAEKRDAAMKLVFGGEGAPLDRQAFLNATGSYASDKGGLDKVDFWIGGLAEAIAPFGGMLGSTFNFIFETQLEALQDGDRFYYLARTASMNFLAELENNSFASMIVENTDATHLPIDVFATPSYVLEVDQTKQYNHGMGSDDPFEASLFDPQVNKLVIRANENSLQFTGGDHVVLGGTEGNDTLIAGIGDDSIWGDGGNDRIEGGHGNDNIDGGAGDDIITDLGGDDVIKGNDGNDVIHGGPGGNLIIGGRGSDFIITGEDFSEVFAGPGNDFILGTTTNEAPIGGEGDDWFEGGSQDGAMGDNSDAFGADTIAGHDVFFGRDGFNEFVAEGGDDIMVSSVGITRNEGMSGFDWVSYIGRSSVYADLNLPAFDETPIPPDENTALDRYEAVEGLSGSHGNDVLIGSEVDDLGVIPPAVPGGEEEGAPLEPAGNGQQGSILTAAGIARIDGLQELLGAGVNEFRSGNIILGGGGSDRIEGLGGDDIIDGDSYINVRIARQGTNETWTTMVGDLQKRMLAGEINPSELYIVREILDGGKPGDIDTAVYAGQAIDYQVFTNAAGGLTVLDMNPDDGDTGSDQLYNIERIEFSDQTMIIQGDPPVPVDVVLSIADAPTRIETGDTGSTNLAFGLSLNDTSFSGSLRVGFNVGAVTGQAQIVSFVDGLGTLTVPVVNDNVPNGTDTRVVTLTGATGIGATVTLGTATASGMVTEDDVTAILLSIADAPMLVETGDTGTTNLAFGLNLNNTGFNGDLQVNFDTSTATGQSQAVSFVNGIGTLTVQVPNDDLANGTEMMAVTLTGATGTGTTVALGTTTASGMVTEDDGTAIVLSITDAPMQVETGDTGTTNLAFGLSVDDTTFTGTLQVNFDIGTAAAQTQAVSFVNGVGTLIVPVDNDDVDDGAEMVGVTLTGATGTGVVATLGTATANGMVTEDDVIPVILSIANAPTVAEAGDTGTTDLAFGLSLDDTGFTGNLTVSFSVGAATGQSQTVNFMNGLGTLTVPVANDDVDDGDEMVAVTLTGATGTGAAVTLGTATASGMVTEDDVAPPPVDVLLSITNALTVAETGDTGTTDLDFGLSLDDTTFSGDLTVTYNAGSATNQTQAVSFAAGIGT</sequence>
<dbReference type="Gene3D" id="2.150.10.10">
    <property type="entry name" value="Serralysin-like metalloprotease, C-terminal"/>
    <property type="match status" value="2"/>
</dbReference>
<dbReference type="SUPFAM" id="SSF51120">
    <property type="entry name" value="beta-Roll"/>
    <property type="match status" value="1"/>
</dbReference>
<evidence type="ECO:0000256" key="1">
    <source>
        <dbReference type="ARBA" id="ARBA00004613"/>
    </source>
</evidence>
<comment type="subcellular location">
    <subcellularLocation>
        <location evidence="1">Secreted</location>
    </subcellularLocation>
</comment>
<dbReference type="GO" id="GO:0020037">
    <property type="term" value="F:heme binding"/>
    <property type="evidence" value="ECO:0007669"/>
    <property type="project" value="InterPro"/>
</dbReference>
<dbReference type="InterPro" id="IPR010255">
    <property type="entry name" value="Haem_peroxidase_sf"/>
</dbReference>
<dbReference type="SUPFAM" id="SSF48113">
    <property type="entry name" value="Heme-dependent peroxidases"/>
    <property type="match status" value="1"/>
</dbReference>
<protein>
    <submittedName>
        <fullName evidence="4">Ca2+-binding RTX toxin-like protein</fullName>
    </submittedName>
</protein>
<comment type="caution">
    <text evidence="4">The sequence shown here is derived from an EMBL/GenBank/DDBJ whole genome shotgun (WGS) entry which is preliminary data.</text>
</comment>
<dbReference type="Gene3D" id="1.10.640.10">
    <property type="entry name" value="Haem peroxidase domain superfamily, animal type"/>
    <property type="match status" value="1"/>
</dbReference>
<dbReference type="GO" id="GO:0004601">
    <property type="term" value="F:peroxidase activity"/>
    <property type="evidence" value="ECO:0007669"/>
    <property type="project" value="InterPro"/>
</dbReference>
<dbReference type="PROSITE" id="PS00330">
    <property type="entry name" value="HEMOLYSIN_CALCIUM"/>
    <property type="match status" value="2"/>
</dbReference>
<dbReference type="Pfam" id="PF03098">
    <property type="entry name" value="An_peroxidase"/>
    <property type="match status" value="2"/>
</dbReference>
<dbReference type="InterPro" id="IPR001343">
    <property type="entry name" value="Hemolysn_Ca-bd"/>
</dbReference>